<dbReference type="AlphaFoldDB" id="A0A1H5UD05"/>
<keyword evidence="9" id="KW-1185">Reference proteome</keyword>
<protein>
    <submittedName>
        <fullName evidence="8">EamA-like transporter family protein</fullName>
    </submittedName>
</protein>
<evidence type="ECO:0000256" key="6">
    <source>
        <dbReference type="SAM" id="Phobius"/>
    </source>
</evidence>
<feature type="domain" description="EamA" evidence="7">
    <location>
        <begin position="9"/>
        <end position="135"/>
    </location>
</feature>
<feature type="transmembrane region" description="Helical" evidence="6">
    <location>
        <begin position="31"/>
        <end position="50"/>
    </location>
</feature>
<comment type="subcellular location">
    <subcellularLocation>
        <location evidence="1">Membrane</location>
        <topology evidence="1">Multi-pass membrane protein</topology>
    </subcellularLocation>
</comment>
<dbReference type="InterPro" id="IPR050638">
    <property type="entry name" value="AA-Vitamin_Transporters"/>
</dbReference>
<feature type="transmembrane region" description="Helical" evidence="6">
    <location>
        <begin position="5"/>
        <end position="25"/>
    </location>
</feature>
<evidence type="ECO:0000256" key="3">
    <source>
        <dbReference type="ARBA" id="ARBA00022692"/>
    </source>
</evidence>
<evidence type="ECO:0000256" key="5">
    <source>
        <dbReference type="ARBA" id="ARBA00023136"/>
    </source>
</evidence>
<dbReference type="GO" id="GO:0016020">
    <property type="term" value="C:membrane"/>
    <property type="evidence" value="ECO:0007669"/>
    <property type="project" value="UniProtKB-SubCell"/>
</dbReference>
<evidence type="ECO:0000256" key="4">
    <source>
        <dbReference type="ARBA" id="ARBA00022989"/>
    </source>
</evidence>
<reference evidence="8 9" key="1">
    <citation type="submission" date="2016-10" db="EMBL/GenBank/DDBJ databases">
        <authorList>
            <person name="de Groot N.N."/>
        </authorList>
    </citation>
    <scope>NUCLEOTIDE SEQUENCE [LARGE SCALE GENOMIC DNA]</scope>
    <source>
        <strain evidence="8 9">DSM 22489</strain>
    </source>
</reference>
<comment type="similarity">
    <text evidence="2">Belongs to the EamA transporter family.</text>
</comment>
<proteinExistence type="inferred from homology"/>
<dbReference type="EMBL" id="FNVA01000001">
    <property type="protein sequence ID" value="SEF72288.1"/>
    <property type="molecule type" value="Genomic_DNA"/>
</dbReference>
<keyword evidence="4 6" id="KW-1133">Transmembrane helix</keyword>
<evidence type="ECO:0000313" key="9">
    <source>
        <dbReference type="Proteomes" id="UP000236728"/>
    </source>
</evidence>
<evidence type="ECO:0000259" key="7">
    <source>
        <dbReference type="Pfam" id="PF00892"/>
    </source>
</evidence>
<organism evidence="8 9">
    <name type="scientific">Bryocella elongata</name>
    <dbReference type="NCBI Taxonomy" id="863522"/>
    <lineage>
        <taxon>Bacteria</taxon>
        <taxon>Pseudomonadati</taxon>
        <taxon>Acidobacteriota</taxon>
        <taxon>Terriglobia</taxon>
        <taxon>Terriglobales</taxon>
        <taxon>Acidobacteriaceae</taxon>
        <taxon>Bryocella</taxon>
    </lineage>
</organism>
<feature type="transmembrane region" description="Helical" evidence="6">
    <location>
        <begin position="248"/>
        <end position="265"/>
    </location>
</feature>
<gene>
    <name evidence="8" type="ORF">SAMN05421819_0947</name>
</gene>
<evidence type="ECO:0000256" key="1">
    <source>
        <dbReference type="ARBA" id="ARBA00004141"/>
    </source>
</evidence>
<feature type="transmembrane region" description="Helical" evidence="6">
    <location>
        <begin position="271"/>
        <end position="289"/>
    </location>
</feature>
<keyword evidence="5 6" id="KW-0472">Membrane</keyword>
<name>A0A1H5UD05_9BACT</name>
<dbReference type="SUPFAM" id="SSF103481">
    <property type="entry name" value="Multidrug resistance efflux transporter EmrE"/>
    <property type="match status" value="2"/>
</dbReference>
<sequence>MQRVLAYAAIYLFWGASFLAIRVVVADVPPIFAAGVRFFLAGLLLVAYAFARRLTQPKGIEWRNLIVVALILFVGDYALLFLIEQRLVSGLAAVTAATIPAQIFVFEWLWVRRVRMTAMTGLGLLLGLGGVVALSLPANFLVTHKGLNRYVLLGFLAATFWAFGTVLSTRLTLPKSRPVLAGWQMTVGGLALLALSGASREWGHVSIVAFTPKVIWSMLYLIFFASLLAFSAYVYLLQHEPARRVASYAYVNPVLALILGAVLAGETLSPRQYVACGVIVAGVLITLLGRDAAIRPTRA</sequence>
<accession>A0A1H5UD05</accession>
<feature type="transmembrane region" description="Helical" evidence="6">
    <location>
        <begin position="89"/>
        <end position="110"/>
    </location>
</feature>
<evidence type="ECO:0000256" key="2">
    <source>
        <dbReference type="ARBA" id="ARBA00007362"/>
    </source>
</evidence>
<evidence type="ECO:0000313" key="8">
    <source>
        <dbReference type="EMBL" id="SEF72288.1"/>
    </source>
</evidence>
<dbReference type="Pfam" id="PF00892">
    <property type="entry name" value="EamA"/>
    <property type="match status" value="2"/>
</dbReference>
<dbReference type="RefSeq" id="WP_103931800.1">
    <property type="nucleotide sequence ID" value="NZ_FNVA01000001.1"/>
</dbReference>
<dbReference type="PANTHER" id="PTHR32322:SF2">
    <property type="entry name" value="EAMA DOMAIN-CONTAINING PROTEIN"/>
    <property type="match status" value="1"/>
</dbReference>
<feature type="domain" description="EamA" evidence="7">
    <location>
        <begin position="150"/>
        <end position="287"/>
    </location>
</feature>
<feature type="transmembrane region" description="Helical" evidence="6">
    <location>
        <begin position="62"/>
        <end position="83"/>
    </location>
</feature>
<feature type="transmembrane region" description="Helical" evidence="6">
    <location>
        <begin position="122"/>
        <end position="141"/>
    </location>
</feature>
<dbReference type="Proteomes" id="UP000236728">
    <property type="component" value="Unassembled WGS sequence"/>
</dbReference>
<dbReference type="PANTHER" id="PTHR32322">
    <property type="entry name" value="INNER MEMBRANE TRANSPORTER"/>
    <property type="match status" value="1"/>
</dbReference>
<feature type="transmembrane region" description="Helical" evidence="6">
    <location>
        <begin position="179"/>
        <end position="198"/>
    </location>
</feature>
<dbReference type="OrthoDB" id="3190463at2"/>
<keyword evidence="3 6" id="KW-0812">Transmembrane</keyword>
<dbReference type="InterPro" id="IPR037185">
    <property type="entry name" value="EmrE-like"/>
</dbReference>
<dbReference type="Gene3D" id="1.10.3730.20">
    <property type="match status" value="1"/>
</dbReference>
<feature type="transmembrane region" description="Helical" evidence="6">
    <location>
        <begin position="218"/>
        <end position="236"/>
    </location>
</feature>
<feature type="transmembrane region" description="Helical" evidence="6">
    <location>
        <begin position="147"/>
        <end position="167"/>
    </location>
</feature>
<dbReference type="InterPro" id="IPR000620">
    <property type="entry name" value="EamA_dom"/>
</dbReference>